<evidence type="ECO:0000313" key="2">
    <source>
        <dbReference type="Proteomes" id="UP000238523"/>
    </source>
</evidence>
<name>A0A2K9Z495_RHILE</name>
<reference evidence="1 2" key="1">
    <citation type="submission" date="2017-11" db="EMBL/GenBank/DDBJ databases">
        <title>Complete genome of Rhizobium leguminosarum Norway, an ineffective micro-symbiont.</title>
        <authorList>
            <person name="Hoffrichter A."/>
            <person name="Liang J."/>
            <person name="Brachmann A."/>
            <person name="Marin M."/>
        </authorList>
    </citation>
    <scope>NUCLEOTIDE SEQUENCE [LARGE SCALE GENOMIC DNA]</scope>
    <source>
        <strain evidence="1 2">Norway</strain>
    </source>
</reference>
<dbReference type="AlphaFoldDB" id="A0A2K9Z495"/>
<dbReference type="EMBL" id="CP025012">
    <property type="protein sequence ID" value="AUW43084.1"/>
    <property type="molecule type" value="Genomic_DNA"/>
</dbReference>
<accession>A0A2K9Z495</accession>
<proteinExistence type="predicted"/>
<organism evidence="1 2">
    <name type="scientific">Rhizobium leguminosarum</name>
    <dbReference type="NCBI Taxonomy" id="384"/>
    <lineage>
        <taxon>Bacteria</taxon>
        <taxon>Pseudomonadati</taxon>
        <taxon>Pseudomonadota</taxon>
        <taxon>Alphaproteobacteria</taxon>
        <taxon>Hyphomicrobiales</taxon>
        <taxon>Rhizobiaceae</taxon>
        <taxon>Rhizobium/Agrobacterium group</taxon>
        <taxon>Rhizobium</taxon>
    </lineage>
</organism>
<sequence length="32" mass="3524">MIVIHVSSGAFELDPQDTVAQIEAAKPFDHTR</sequence>
<gene>
    <name evidence="1" type="ORF">CUJ84_Chr002732</name>
</gene>
<dbReference type="Proteomes" id="UP000238523">
    <property type="component" value="Chromosome"/>
</dbReference>
<protein>
    <submittedName>
        <fullName evidence="1">Uncharacterized protein</fullName>
    </submittedName>
</protein>
<evidence type="ECO:0000313" key="1">
    <source>
        <dbReference type="EMBL" id="AUW43084.1"/>
    </source>
</evidence>